<evidence type="ECO:0000313" key="4">
    <source>
        <dbReference type="RefSeq" id="XP_014672534.1"/>
    </source>
</evidence>
<proteinExistence type="predicted"/>
<gene>
    <name evidence="4" type="primary">LOC106813005</name>
</gene>
<dbReference type="SMART" id="SM00320">
    <property type="entry name" value="WD40"/>
    <property type="match status" value="6"/>
</dbReference>
<evidence type="ECO:0000256" key="2">
    <source>
        <dbReference type="SAM" id="MobiDB-lite"/>
    </source>
</evidence>
<dbReference type="PANTHER" id="PTHR44464:SF1">
    <property type="entry name" value="WD REPEAT-CONTAINING PROTEIN 17"/>
    <property type="match status" value="1"/>
</dbReference>
<reference evidence="4" key="1">
    <citation type="submission" date="2025-08" db="UniProtKB">
        <authorList>
            <consortium name="RefSeq"/>
        </authorList>
    </citation>
    <scope>IDENTIFICATION</scope>
</reference>
<keyword evidence="3" id="KW-1185">Reference proteome</keyword>
<accession>A0ABM1EK13</accession>
<dbReference type="InterPro" id="IPR015943">
    <property type="entry name" value="WD40/YVTN_repeat-like_dom_sf"/>
</dbReference>
<organism evidence="3 4">
    <name type="scientific">Priapulus caudatus</name>
    <name type="common">Priapulid worm</name>
    <dbReference type="NCBI Taxonomy" id="37621"/>
    <lineage>
        <taxon>Eukaryota</taxon>
        <taxon>Metazoa</taxon>
        <taxon>Ecdysozoa</taxon>
        <taxon>Scalidophora</taxon>
        <taxon>Priapulida</taxon>
        <taxon>Priapulimorpha</taxon>
        <taxon>Priapulimorphida</taxon>
        <taxon>Priapulidae</taxon>
        <taxon>Priapulus</taxon>
    </lineage>
</organism>
<dbReference type="RefSeq" id="XP_014672534.1">
    <property type="nucleotide sequence ID" value="XM_014817048.1"/>
</dbReference>
<dbReference type="GeneID" id="106813005"/>
<keyword evidence="1" id="KW-0853">WD repeat</keyword>
<feature type="repeat" description="WD" evidence="1">
    <location>
        <begin position="363"/>
        <end position="396"/>
    </location>
</feature>
<evidence type="ECO:0000256" key="1">
    <source>
        <dbReference type="PROSITE-ProRule" id="PRU00221"/>
    </source>
</evidence>
<evidence type="ECO:0000313" key="3">
    <source>
        <dbReference type="Proteomes" id="UP000695022"/>
    </source>
</evidence>
<protein>
    <submittedName>
        <fullName evidence="4">WD repeat-containing protein 17-like</fullName>
    </submittedName>
</protein>
<dbReference type="PANTHER" id="PTHR44464">
    <property type="entry name" value="WD REPEAT-CONTAINING PROTEIN 17"/>
    <property type="match status" value="1"/>
</dbReference>
<dbReference type="SUPFAM" id="SSF50978">
    <property type="entry name" value="WD40 repeat-like"/>
    <property type="match status" value="1"/>
</dbReference>
<feature type="region of interest" description="Disordered" evidence="2">
    <location>
        <begin position="570"/>
        <end position="593"/>
    </location>
</feature>
<sequence length="978" mass="107548">MAALKQVSLLTAGSQPWNRDVCACTQDRFAYCSTLAVYVYMLDERYSRFKLSSIVCEHKKTITALAWSPHDPTLLATSGTEQILIVYSVAEHRVVAKLNNTQGIPVCIGWCPYESEQVAFVHDKGPLYVWNYGAETPGLQPNRDTNGFQSNVSVFRYHHSKIGTIAFGHADGTISICNQGHKTHKHILNPCDSADASSSSATDAETNPVHDISWDPLSNDYLLVAHLRRGLHLVDVVALTFVMKFELPSAGAHTSTLKPIYYTRNRSRKFRLTLKPVHTSPGNEGIIYHLSWAPADLNCVAAATARNGCIIWDVGKGKVIKRFLEKSNLFKACIRERLYLRSLSLSSRHGMTVDASCDVIFLVTGHTAKVFSVRWSPLREGILCSGADDKTIRVWDYTQATCAPGGATNLWNLVSVVSNGGAADLPESYARGIVHLKHMTSYKASEASQLEMVSVARFGSGGVGARGRDECLQDAAAIYLWLGNVQRYCEMLVGLGEWEKALAVAPGVSMEYWTSLAKRRAEQLSAEDSEEAVPYLVATGDAEAVVEFYASRSKLHEAMLSAAVAREGRIRTPRAPAQQNPDVADDEAAENEESHSRLLGETVEALGELYFQDGSPTLAACCHLAVDNYSKAMCKLIRGNELELAVCVGTVLGTVPDLTAVALSYLSRRCERLDKWEVALSLLKTSAHTKEALAELCIRCSASSSELDDLHKQASLPSLHECLQKAEQLSNLPDGGDGRLSEERLYECVRYYLLSSSPETGLEMGLSRVAAAMGHADWTADDVWPIVRLLGCMRTDKLQHPKCGRLKAELLLVSAYVGALVAIRRRYDSIVTPLFICARHIISRMEKTSIPLTISLVDTEVDAWKAHRGASSSRNRSVCQQDISREQQRVYAQLLRKTGRHDDDDDDDDVEKGPVLVSSSHLPSHSDVRLSYLDGEQIQGPVFYLEDGQSAVSLNDALMWAKVNAFSPLGSAVHINPF</sequence>
<dbReference type="Proteomes" id="UP000695022">
    <property type="component" value="Unplaced"/>
</dbReference>
<dbReference type="Pfam" id="PF00400">
    <property type="entry name" value="WD40"/>
    <property type="match status" value="2"/>
</dbReference>
<dbReference type="Gene3D" id="2.130.10.10">
    <property type="entry name" value="YVTN repeat-like/Quinoprotein amine dehydrogenase"/>
    <property type="match status" value="2"/>
</dbReference>
<dbReference type="InterPro" id="IPR001680">
    <property type="entry name" value="WD40_rpt"/>
</dbReference>
<dbReference type="PROSITE" id="PS50294">
    <property type="entry name" value="WD_REPEATS_REGION"/>
    <property type="match status" value="1"/>
</dbReference>
<dbReference type="InterPro" id="IPR036322">
    <property type="entry name" value="WD40_repeat_dom_sf"/>
</dbReference>
<name>A0ABM1EK13_PRICU</name>
<dbReference type="PROSITE" id="PS50082">
    <property type="entry name" value="WD_REPEATS_2"/>
    <property type="match status" value="1"/>
</dbReference>